<dbReference type="Proteomes" id="UP001520140">
    <property type="component" value="Unassembled WGS sequence"/>
</dbReference>
<evidence type="ECO:0000313" key="1">
    <source>
        <dbReference type="EMBL" id="MBY6321470.1"/>
    </source>
</evidence>
<accession>A0ABS7NTX5</accession>
<comment type="caution">
    <text evidence="1">The sequence shown here is derived from an EMBL/GenBank/DDBJ whole genome shotgun (WGS) entry which is preliminary data.</text>
</comment>
<sequence>MTEPGVVPSLSYKVVLAMDHGQFLLRGGLGDIDDEYPLLEQALSAQPNAGDGTTMVVLSPHQNNFEMPIDIEVFTTRPPDDADDWEQVCEDILRIGPEGILEIESTTMSPGEVHVEPGEYLVQVAGRGFVNYGWPGTTTPDDVWRIRLFPTDGTGPRPAVRWDMPGYGIPENAEPAPEPARTQDDEPRWITVLHEDGSHRMVARSELEERASQHLLDEWGGGPPIEKVTRYNGGQLLTKFDRPLVEAILETDHHVARLVAVYAAARACEFAGLADLPWVRPALDALGNNTALPAPFADPSQMGDAFARLESPDAVATTSVTITTSHRAASDYPFGANNEPRYMTIPALYSAQDLDPWKAAIETVMHASCAYGSRAAELHTAIKRDLPEMYRASRGEW</sequence>
<keyword evidence="2" id="KW-1185">Reference proteome</keyword>
<dbReference type="EMBL" id="JABUKG010000011">
    <property type="protein sequence ID" value="MBY6321470.1"/>
    <property type="molecule type" value="Genomic_DNA"/>
</dbReference>
<protein>
    <submittedName>
        <fullName evidence="1">Uncharacterized protein</fullName>
    </submittedName>
</protein>
<dbReference type="RefSeq" id="WP_201132880.1">
    <property type="nucleotide sequence ID" value="NZ_JABUKE010000009.1"/>
</dbReference>
<proteinExistence type="predicted"/>
<gene>
    <name evidence="1" type="ORF">HQ605_11595</name>
</gene>
<name>A0ABS7NTX5_9NOCA</name>
<reference evidence="1 2" key="1">
    <citation type="submission" date="2020-06" db="EMBL/GenBank/DDBJ databases">
        <title>Taxonomy, biology and ecology of Rhodococcus bacteria occurring in California pistachio and other woody hosts as revealed by genome sequence analyses.</title>
        <authorList>
            <person name="Gai Y."/>
            <person name="Riely B."/>
        </authorList>
    </citation>
    <scope>NUCLEOTIDE SEQUENCE [LARGE SCALE GENOMIC DNA]</scope>
    <source>
        <strain evidence="1 2">BP-284</strain>
    </source>
</reference>
<organism evidence="1 2">
    <name type="scientific">Rhodococcoides kroppenstedtii</name>
    <dbReference type="NCBI Taxonomy" id="293050"/>
    <lineage>
        <taxon>Bacteria</taxon>
        <taxon>Bacillati</taxon>
        <taxon>Actinomycetota</taxon>
        <taxon>Actinomycetes</taxon>
        <taxon>Mycobacteriales</taxon>
        <taxon>Nocardiaceae</taxon>
        <taxon>Rhodococcoides</taxon>
    </lineage>
</organism>
<evidence type="ECO:0000313" key="2">
    <source>
        <dbReference type="Proteomes" id="UP001520140"/>
    </source>
</evidence>